<organism evidence="3 4">
    <name type="scientific">Streptantibioticus parmotrematis</name>
    <dbReference type="NCBI Taxonomy" id="2873249"/>
    <lineage>
        <taxon>Bacteria</taxon>
        <taxon>Bacillati</taxon>
        <taxon>Actinomycetota</taxon>
        <taxon>Actinomycetes</taxon>
        <taxon>Kitasatosporales</taxon>
        <taxon>Streptomycetaceae</taxon>
        <taxon>Streptantibioticus</taxon>
    </lineage>
</organism>
<evidence type="ECO:0000313" key="3">
    <source>
        <dbReference type="EMBL" id="MBY8886295.1"/>
    </source>
</evidence>
<keyword evidence="4" id="KW-1185">Reference proteome</keyword>
<name>A0ABS7QSY9_9ACTN</name>
<accession>A0ABS7QSY9</accession>
<gene>
    <name evidence="3" type="ORF">K7472_15685</name>
</gene>
<feature type="transmembrane region" description="Helical" evidence="1">
    <location>
        <begin position="117"/>
        <end position="140"/>
    </location>
</feature>
<proteinExistence type="predicted"/>
<reference evidence="3 4" key="1">
    <citation type="submission" date="2021-08" db="EMBL/GenBank/DDBJ databases">
        <title>Streptomyces sp. PTM05 isolated from lichen.</title>
        <authorList>
            <person name="Somphong A."/>
            <person name="Phongsopitanun W."/>
            <person name="Tanasupawat S."/>
        </authorList>
    </citation>
    <scope>NUCLEOTIDE SEQUENCE [LARGE SCALE GENOMIC DNA]</scope>
    <source>
        <strain evidence="3 4">Ptm05</strain>
    </source>
</reference>
<dbReference type="Proteomes" id="UP001198565">
    <property type="component" value="Unassembled WGS sequence"/>
</dbReference>
<dbReference type="Pfam" id="PF03779">
    <property type="entry name" value="SPW"/>
    <property type="match status" value="1"/>
</dbReference>
<evidence type="ECO:0000313" key="4">
    <source>
        <dbReference type="Proteomes" id="UP001198565"/>
    </source>
</evidence>
<feature type="domain" description="SPW repeat-containing integral membrane" evidence="2">
    <location>
        <begin position="37"/>
        <end position="133"/>
    </location>
</feature>
<evidence type="ECO:0000256" key="1">
    <source>
        <dbReference type="SAM" id="Phobius"/>
    </source>
</evidence>
<feature type="transmembrane region" description="Helical" evidence="1">
    <location>
        <begin position="35"/>
        <end position="53"/>
    </location>
</feature>
<feature type="transmembrane region" description="Helical" evidence="1">
    <location>
        <begin position="65"/>
        <end position="85"/>
    </location>
</feature>
<keyword evidence="1" id="KW-0812">Transmembrane</keyword>
<dbReference type="EMBL" id="JAINVZ010000009">
    <property type="protein sequence ID" value="MBY8886295.1"/>
    <property type="molecule type" value="Genomic_DNA"/>
</dbReference>
<dbReference type="RefSeq" id="WP_222978377.1">
    <property type="nucleotide sequence ID" value="NZ_JAINVZ010000009.1"/>
</dbReference>
<comment type="caution">
    <text evidence="3">The sequence shown here is derived from an EMBL/GenBank/DDBJ whole genome shotgun (WGS) entry which is preliminary data.</text>
</comment>
<keyword evidence="1" id="KW-0472">Membrane</keyword>
<keyword evidence="1" id="KW-1133">Transmembrane helix</keyword>
<evidence type="ECO:0000259" key="2">
    <source>
        <dbReference type="Pfam" id="PF03779"/>
    </source>
</evidence>
<protein>
    <submittedName>
        <fullName evidence="3">SPW repeat protein</fullName>
    </submittedName>
</protein>
<sequence length="149" mass="15849">MAGDVSHHAGDITSHPDVSEMRERYARVVSSRGEVAVDGLVVLAGLYCAISAWTVHFSSSRPDLMINNLVIGLAVALIGVGLSMAPDRMRGLSWATAAMGVWLIISPWTVTRFPDKGIIWNNVVIGAVICLLGMAAAVTVMRNSRTTGT</sequence>
<feature type="transmembrane region" description="Helical" evidence="1">
    <location>
        <begin position="92"/>
        <end position="111"/>
    </location>
</feature>
<dbReference type="InterPro" id="IPR005530">
    <property type="entry name" value="SPW"/>
</dbReference>